<organism evidence="1 2">
    <name type="scientific">Nonomuraea spiralis</name>
    <dbReference type="NCBI Taxonomy" id="46182"/>
    <lineage>
        <taxon>Bacteria</taxon>
        <taxon>Bacillati</taxon>
        <taxon>Actinomycetota</taxon>
        <taxon>Actinomycetes</taxon>
        <taxon>Streptosporangiales</taxon>
        <taxon>Streptosporangiaceae</taxon>
        <taxon>Nonomuraea</taxon>
    </lineage>
</organism>
<proteinExistence type="predicted"/>
<protein>
    <submittedName>
        <fullName evidence="1">Uncharacterized protein</fullName>
    </submittedName>
</protein>
<gene>
    <name evidence="1" type="ORF">ACFFV7_47440</name>
</gene>
<evidence type="ECO:0000313" key="1">
    <source>
        <dbReference type="EMBL" id="MFB9208890.1"/>
    </source>
</evidence>
<reference evidence="1 2" key="1">
    <citation type="submission" date="2024-09" db="EMBL/GenBank/DDBJ databases">
        <authorList>
            <person name="Sun Q."/>
            <person name="Mori K."/>
        </authorList>
    </citation>
    <scope>NUCLEOTIDE SEQUENCE [LARGE SCALE GENOMIC DNA]</scope>
    <source>
        <strain evidence="1 2">CCM 3426</strain>
    </source>
</reference>
<evidence type="ECO:0000313" key="2">
    <source>
        <dbReference type="Proteomes" id="UP001589647"/>
    </source>
</evidence>
<comment type="caution">
    <text evidence="1">The sequence shown here is derived from an EMBL/GenBank/DDBJ whole genome shotgun (WGS) entry which is preliminary data.</text>
</comment>
<accession>A0ABV5IWE4</accession>
<dbReference type="RefSeq" id="WP_189654112.1">
    <property type="nucleotide sequence ID" value="NZ_BMRC01000057.1"/>
</dbReference>
<dbReference type="EMBL" id="JBHMEI010000089">
    <property type="protein sequence ID" value="MFB9208890.1"/>
    <property type="molecule type" value="Genomic_DNA"/>
</dbReference>
<keyword evidence="2" id="KW-1185">Reference proteome</keyword>
<dbReference type="Proteomes" id="UP001589647">
    <property type="component" value="Unassembled WGS sequence"/>
</dbReference>
<name>A0ABV5IWE4_9ACTN</name>
<sequence length="121" mass="13473">MEGDTRNAEHARAFERDQQLWQERRTIYGAYWRAWNALIRILEGATDGGQEAKARIKAAEAEWRHAIDPMFIVCGKDVLEAGITHIHATEARITAARNGVLMDGVGKSRALSRAMRGDLGA</sequence>